<protein>
    <submittedName>
        <fullName evidence="2">Uncharacterized protein</fullName>
    </submittedName>
</protein>
<evidence type="ECO:0000313" key="2">
    <source>
        <dbReference type="EMBL" id="RXN20091.1"/>
    </source>
</evidence>
<dbReference type="Proteomes" id="UP000290572">
    <property type="component" value="Unassembled WGS sequence"/>
</dbReference>
<name>A0A498MG77_LABRO</name>
<reference evidence="2 3" key="1">
    <citation type="submission" date="2018-03" db="EMBL/GenBank/DDBJ databases">
        <title>Draft genome sequence of Rohu Carp (Labeo rohita).</title>
        <authorList>
            <person name="Das P."/>
            <person name="Kushwaha B."/>
            <person name="Joshi C.G."/>
            <person name="Kumar D."/>
            <person name="Nagpure N.S."/>
            <person name="Sahoo L."/>
            <person name="Das S.P."/>
            <person name="Bit A."/>
            <person name="Patnaik S."/>
            <person name="Meher P.K."/>
            <person name="Jayasankar P."/>
            <person name="Koringa P.G."/>
            <person name="Patel N.V."/>
            <person name="Hinsu A.T."/>
            <person name="Kumar R."/>
            <person name="Pandey M."/>
            <person name="Agarwal S."/>
            <person name="Srivastava S."/>
            <person name="Singh M."/>
            <person name="Iquebal M.A."/>
            <person name="Jaiswal S."/>
            <person name="Angadi U.B."/>
            <person name="Kumar N."/>
            <person name="Raza M."/>
            <person name="Shah T.M."/>
            <person name="Rai A."/>
            <person name="Jena J.K."/>
        </authorList>
    </citation>
    <scope>NUCLEOTIDE SEQUENCE [LARGE SCALE GENOMIC DNA]</scope>
    <source>
        <strain evidence="2">DASCIFA01</strain>
        <tissue evidence="2">Testis</tissue>
    </source>
</reference>
<gene>
    <name evidence="2" type="ORF">ROHU_007150</name>
</gene>
<feature type="compositionally biased region" description="Basic and acidic residues" evidence="1">
    <location>
        <begin position="99"/>
        <end position="108"/>
    </location>
</feature>
<sequence length="128" mass="14501">MEGSRCDRREPRLCCTGKESPTCHGVRSVTPNDGGIMLRPKGAAALLHRKGESPLRLNTKRGLMPRMEGSHCNRRGPAALLHREGEPRPTQSTQRNSRRRTEGSHCDRREPWPCCTRRGSPVRCWMCK</sequence>
<proteinExistence type="predicted"/>
<dbReference type="AlphaFoldDB" id="A0A498MG77"/>
<organism evidence="2 3">
    <name type="scientific">Labeo rohita</name>
    <name type="common">Indian major carp</name>
    <name type="synonym">Cyprinus rohita</name>
    <dbReference type="NCBI Taxonomy" id="84645"/>
    <lineage>
        <taxon>Eukaryota</taxon>
        <taxon>Metazoa</taxon>
        <taxon>Chordata</taxon>
        <taxon>Craniata</taxon>
        <taxon>Vertebrata</taxon>
        <taxon>Euteleostomi</taxon>
        <taxon>Actinopterygii</taxon>
        <taxon>Neopterygii</taxon>
        <taxon>Teleostei</taxon>
        <taxon>Ostariophysi</taxon>
        <taxon>Cypriniformes</taxon>
        <taxon>Cyprinidae</taxon>
        <taxon>Labeoninae</taxon>
        <taxon>Labeonini</taxon>
        <taxon>Labeo</taxon>
    </lineage>
</organism>
<keyword evidence="3" id="KW-1185">Reference proteome</keyword>
<accession>A0A498MG77</accession>
<comment type="caution">
    <text evidence="2">The sequence shown here is derived from an EMBL/GenBank/DDBJ whole genome shotgun (WGS) entry which is preliminary data.</text>
</comment>
<evidence type="ECO:0000256" key="1">
    <source>
        <dbReference type="SAM" id="MobiDB-lite"/>
    </source>
</evidence>
<feature type="region of interest" description="Disordered" evidence="1">
    <location>
        <begin position="61"/>
        <end position="108"/>
    </location>
</feature>
<evidence type="ECO:0000313" key="3">
    <source>
        <dbReference type="Proteomes" id="UP000290572"/>
    </source>
</evidence>
<dbReference type="EMBL" id="QBIY01012651">
    <property type="protein sequence ID" value="RXN20091.1"/>
    <property type="molecule type" value="Genomic_DNA"/>
</dbReference>